<feature type="compositionally biased region" description="Low complexity" evidence="1">
    <location>
        <begin position="38"/>
        <end position="50"/>
    </location>
</feature>
<evidence type="ECO:0000313" key="2">
    <source>
        <dbReference type="EMBL" id="RXK50136.1"/>
    </source>
</evidence>
<sequence>MRSRRSYLGALGALCTLGLTGCQSAEDPTTEPPPPTTTGPAATASPDGTPTRPPPAFHHSRDSLTISDDERYHSTHPGVVFEDETAELGPSTGRFEIENTETGATLAVVPTASITLGTQAPVRMLLYGADGSPADTPKLIQKVDTRERYPVRVSGSVSAVFGGMVPPLRVRYLSDGETRYETGTRRVVVGYSGLLQQSGTSGEVRLWVPRQGLPRDLSVDGELVHEDRDSVTFSLSHASSSDRFATTVDATALRKGSYDWTVEFSFEDRTLLHFGSRWGGREFEAIPEIEIAE</sequence>
<dbReference type="Proteomes" id="UP000289691">
    <property type="component" value="Unassembled WGS sequence"/>
</dbReference>
<accession>A0A498L1Z0</accession>
<evidence type="ECO:0000313" key="3">
    <source>
        <dbReference type="Proteomes" id="UP000289691"/>
    </source>
</evidence>
<keyword evidence="3" id="KW-1185">Reference proteome</keyword>
<organism evidence="2 3">
    <name type="scientific">Halorientalis pallida</name>
    <dbReference type="NCBI Taxonomy" id="2479928"/>
    <lineage>
        <taxon>Archaea</taxon>
        <taxon>Methanobacteriati</taxon>
        <taxon>Methanobacteriota</taxon>
        <taxon>Stenosarchaea group</taxon>
        <taxon>Halobacteria</taxon>
        <taxon>Halobacteriales</taxon>
        <taxon>Haloarculaceae</taxon>
        <taxon>Halorientalis</taxon>
    </lineage>
</organism>
<comment type="caution">
    <text evidence="2">The sequence shown here is derived from an EMBL/GenBank/DDBJ whole genome shotgun (WGS) entry which is preliminary data.</text>
</comment>
<reference evidence="2 3" key="1">
    <citation type="submission" date="2019-01" db="EMBL/GenBank/DDBJ databases">
        <title>Halorientalis sp. F13-25 a new haloarchaeum isolated from hypersaline water.</title>
        <authorList>
            <person name="Ana D.-V."/>
            <person name="Cristina S.-P."/>
            <person name="Antonio V."/>
        </authorList>
    </citation>
    <scope>NUCLEOTIDE SEQUENCE [LARGE SCALE GENOMIC DNA]</scope>
    <source>
        <strain evidence="2 3">F13-25</strain>
    </source>
</reference>
<gene>
    <name evidence="2" type="ORF">EAF64_06110</name>
</gene>
<dbReference type="AlphaFoldDB" id="A0A498L1Z0"/>
<protein>
    <submittedName>
        <fullName evidence="2">Uncharacterized protein</fullName>
    </submittedName>
</protein>
<name>A0A498L1Z0_9EURY</name>
<feature type="region of interest" description="Disordered" evidence="1">
    <location>
        <begin position="22"/>
        <end position="62"/>
    </location>
</feature>
<proteinExistence type="predicted"/>
<dbReference type="RefSeq" id="WP_129068098.1">
    <property type="nucleotide sequence ID" value="NZ_RDFA01000002.1"/>
</dbReference>
<dbReference type="EMBL" id="RDFA01000002">
    <property type="protein sequence ID" value="RXK50136.1"/>
    <property type="molecule type" value="Genomic_DNA"/>
</dbReference>
<evidence type="ECO:0000256" key="1">
    <source>
        <dbReference type="SAM" id="MobiDB-lite"/>
    </source>
</evidence>
<dbReference type="OrthoDB" id="376179at2157"/>
<dbReference type="PROSITE" id="PS51257">
    <property type="entry name" value="PROKAR_LIPOPROTEIN"/>
    <property type="match status" value="1"/>
</dbReference>